<dbReference type="InterPro" id="IPR039353">
    <property type="entry name" value="TF_Adf1"/>
</dbReference>
<accession>A0A9D3QGQ8</accession>
<name>A0A9D3QGQ8_MEGAT</name>
<dbReference type="OrthoDB" id="8881252at2759"/>
<dbReference type="PROSITE" id="PS50090">
    <property type="entry name" value="MYB_LIKE"/>
    <property type="match status" value="1"/>
</dbReference>
<dbReference type="SMART" id="SM00595">
    <property type="entry name" value="MADF"/>
    <property type="match status" value="1"/>
</dbReference>
<keyword evidence="4" id="KW-1185">Reference proteome</keyword>
<dbReference type="Proteomes" id="UP001046870">
    <property type="component" value="Chromosome 1"/>
</dbReference>
<dbReference type="InterPro" id="IPR006578">
    <property type="entry name" value="MADF-dom"/>
</dbReference>
<sequence>MAIRREYQGKNSRWTEAEDEQLIELWRKQKCLFDPSVENYHNKKRKLDKWKYIAGQLGKHVDEVRRRATSLRTMYGKLLHSNTPGGSEAKPYTSRQKWLWWNLEFLQGFLTRRCHAPTAVAKLEGTEHSSEDQRLAWPRDRLAVKPLESRHVKIESFITTAQDSLSTWKSSQVKMEIEEYSLLNSTVHSAGRRKGIDEVRKRATSLRTMYGKLLHSDSPGVSQTSLSRTNHYTKAAEHCALFRKWKAKTGQRPLV</sequence>
<evidence type="ECO:0000313" key="3">
    <source>
        <dbReference type="EMBL" id="KAG7491346.1"/>
    </source>
</evidence>
<evidence type="ECO:0000259" key="1">
    <source>
        <dbReference type="PROSITE" id="PS50090"/>
    </source>
</evidence>
<dbReference type="PROSITE" id="PS51029">
    <property type="entry name" value="MADF"/>
    <property type="match status" value="1"/>
</dbReference>
<proteinExistence type="predicted"/>
<dbReference type="InterPro" id="IPR001005">
    <property type="entry name" value="SANT/Myb"/>
</dbReference>
<protein>
    <recommendedName>
        <fullName evidence="5">MADF domain-containing protein</fullName>
    </recommendedName>
</protein>
<dbReference type="AlphaFoldDB" id="A0A9D3QGQ8"/>
<dbReference type="PANTHER" id="PTHR12243:SF67">
    <property type="entry name" value="COREPRESSOR OF PANGOLIN, ISOFORM A-RELATED"/>
    <property type="match status" value="1"/>
</dbReference>
<evidence type="ECO:0000259" key="2">
    <source>
        <dbReference type="PROSITE" id="PS51029"/>
    </source>
</evidence>
<organism evidence="3 4">
    <name type="scientific">Megalops atlanticus</name>
    <name type="common">Tarpon</name>
    <name type="synonym">Clupea gigantea</name>
    <dbReference type="NCBI Taxonomy" id="7932"/>
    <lineage>
        <taxon>Eukaryota</taxon>
        <taxon>Metazoa</taxon>
        <taxon>Chordata</taxon>
        <taxon>Craniata</taxon>
        <taxon>Vertebrata</taxon>
        <taxon>Euteleostomi</taxon>
        <taxon>Actinopterygii</taxon>
        <taxon>Neopterygii</taxon>
        <taxon>Teleostei</taxon>
        <taxon>Elopiformes</taxon>
        <taxon>Megalopidae</taxon>
        <taxon>Megalops</taxon>
    </lineage>
</organism>
<reference evidence="3" key="1">
    <citation type="submission" date="2021-01" db="EMBL/GenBank/DDBJ databases">
        <authorList>
            <person name="Zahm M."/>
            <person name="Roques C."/>
            <person name="Cabau C."/>
            <person name="Klopp C."/>
            <person name="Donnadieu C."/>
            <person name="Jouanno E."/>
            <person name="Lampietro C."/>
            <person name="Louis A."/>
            <person name="Herpin A."/>
            <person name="Echchiki A."/>
            <person name="Berthelot C."/>
            <person name="Parey E."/>
            <person name="Roest-Crollius H."/>
            <person name="Braasch I."/>
            <person name="Postlethwait J."/>
            <person name="Bobe J."/>
            <person name="Montfort J."/>
            <person name="Bouchez O."/>
            <person name="Begum T."/>
            <person name="Mejri S."/>
            <person name="Adams A."/>
            <person name="Chen W.-J."/>
            <person name="Guiguen Y."/>
        </authorList>
    </citation>
    <scope>NUCLEOTIDE SEQUENCE</scope>
    <source>
        <strain evidence="3">YG-15Mar2019-1</strain>
        <tissue evidence="3">Brain</tissue>
    </source>
</reference>
<dbReference type="PANTHER" id="PTHR12243">
    <property type="entry name" value="MADF DOMAIN TRANSCRIPTION FACTOR"/>
    <property type="match status" value="1"/>
</dbReference>
<feature type="domain" description="Myb-like" evidence="1">
    <location>
        <begin position="10"/>
        <end position="79"/>
    </location>
</feature>
<dbReference type="EMBL" id="JAFDVH010000001">
    <property type="protein sequence ID" value="KAG7491346.1"/>
    <property type="molecule type" value="Genomic_DNA"/>
</dbReference>
<evidence type="ECO:0000313" key="4">
    <source>
        <dbReference type="Proteomes" id="UP001046870"/>
    </source>
</evidence>
<comment type="caution">
    <text evidence="3">The sequence shown here is derived from an EMBL/GenBank/DDBJ whole genome shotgun (WGS) entry which is preliminary data.</text>
</comment>
<dbReference type="Pfam" id="PF10545">
    <property type="entry name" value="MADF_DNA_bdg"/>
    <property type="match status" value="1"/>
</dbReference>
<feature type="domain" description="MADF" evidence="2">
    <location>
        <begin position="21"/>
        <end position="111"/>
    </location>
</feature>
<gene>
    <name evidence="3" type="ORF">MATL_G00002660</name>
</gene>
<evidence type="ECO:0008006" key="5">
    <source>
        <dbReference type="Google" id="ProtNLM"/>
    </source>
</evidence>